<dbReference type="Proteomes" id="UP000253752">
    <property type="component" value="Unassembled WGS sequence"/>
</dbReference>
<reference evidence="1 2" key="1">
    <citation type="journal article" date="2018" name="Elife">
        <title>Discovery and characterization of a prevalent human gut bacterial enzyme sufficient for the inactivation of a family of plant toxins.</title>
        <authorList>
            <person name="Koppel N."/>
            <person name="Bisanz J.E."/>
            <person name="Pandelia M.E."/>
            <person name="Turnbaugh P.J."/>
            <person name="Balskus E.P."/>
        </authorList>
    </citation>
    <scope>NUCLEOTIDE SEQUENCE [LARGE SCALE GENOMIC DNA]</scope>
    <source>
        <strain evidence="1 2">MR1 #12</strain>
    </source>
</reference>
<accession>A0A369NHE4</accession>
<protein>
    <submittedName>
        <fullName evidence="1">Uncharacterized protein</fullName>
    </submittedName>
</protein>
<dbReference type="AlphaFoldDB" id="A0A369NHE4"/>
<evidence type="ECO:0000313" key="2">
    <source>
        <dbReference type="Proteomes" id="UP000253752"/>
    </source>
</evidence>
<dbReference type="RefSeq" id="WP_009305438.1">
    <property type="nucleotide sequence ID" value="NZ_JADNMJ010000005.1"/>
</dbReference>
<comment type="caution">
    <text evidence="1">The sequence shown here is derived from an EMBL/GenBank/DDBJ whole genome shotgun (WGS) entry which is preliminary data.</text>
</comment>
<name>A0A369NHE4_EGGLN</name>
<proteinExistence type="predicted"/>
<evidence type="ECO:0000313" key="1">
    <source>
        <dbReference type="EMBL" id="RDB81539.1"/>
    </source>
</evidence>
<sequence>MAANEDYAPSKDTVNAVVRSSEKLEGAAKLILMLEDKAGIEQITPAELAAVRSIVETCAADLDDAWKEA</sequence>
<gene>
    <name evidence="1" type="ORF">C1872_02365</name>
</gene>
<dbReference type="EMBL" id="PPTX01000002">
    <property type="protein sequence ID" value="RDB81539.1"/>
    <property type="molecule type" value="Genomic_DNA"/>
</dbReference>
<organism evidence="1 2">
    <name type="scientific">Eggerthella lenta</name>
    <name type="common">Eubacterium lentum</name>
    <dbReference type="NCBI Taxonomy" id="84112"/>
    <lineage>
        <taxon>Bacteria</taxon>
        <taxon>Bacillati</taxon>
        <taxon>Actinomycetota</taxon>
        <taxon>Coriobacteriia</taxon>
        <taxon>Eggerthellales</taxon>
        <taxon>Eggerthellaceae</taxon>
        <taxon>Eggerthella</taxon>
    </lineage>
</organism>